<dbReference type="PaxDb" id="263820-PTO0358"/>
<dbReference type="GeneID" id="2845142"/>
<dbReference type="EMBL" id="AE017261">
    <property type="protein sequence ID" value="AAT42943.1"/>
    <property type="molecule type" value="Genomic_DNA"/>
</dbReference>
<keyword evidence="2" id="KW-0812">Transmembrane</keyword>
<protein>
    <submittedName>
        <fullName evidence="3">Uncharacterized protein</fullName>
    </submittedName>
</protein>
<organism evidence="3 4">
    <name type="scientific">Picrophilus torridus (strain ATCC 700027 / DSM 9790 / JCM 10055 / NBRC 100828 / KAW 2/3)</name>
    <dbReference type="NCBI Taxonomy" id="1122961"/>
    <lineage>
        <taxon>Archaea</taxon>
        <taxon>Methanobacteriati</taxon>
        <taxon>Thermoplasmatota</taxon>
        <taxon>Thermoplasmata</taxon>
        <taxon>Thermoplasmatales</taxon>
        <taxon>Picrophilaceae</taxon>
        <taxon>Picrophilus</taxon>
    </lineage>
</organism>
<dbReference type="KEGG" id="pto:PTO0358"/>
<dbReference type="HOGENOM" id="CLU_1544251_0_0_2"/>
<feature type="transmembrane region" description="Helical" evidence="2">
    <location>
        <begin position="7"/>
        <end position="29"/>
    </location>
</feature>
<evidence type="ECO:0000256" key="2">
    <source>
        <dbReference type="SAM" id="Phobius"/>
    </source>
</evidence>
<feature type="region of interest" description="Disordered" evidence="1">
    <location>
        <begin position="79"/>
        <end position="105"/>
    </location>
</feature>
<dbReference type="AlphaFoldDB" id="Q6L259"/>
<reference evidence="3 4" key="1">
    <citation type="journal article" date="2004" name="Proc. Natl. Acad. Sci. U.S.A.">
        <title>Genome sequence of Picrophilus torridus and its implications for life around pH 0.</title>
        <authorList>
            <person name="Futterer O."/>
            <person name="Angelov A."/>
            <person name="Liesegang H."/>
            <person name="Gottschalk G."/>
            <person name="Schleper C."/>
            <person name="Schepers B."/>
            <person name="Dock C."/>
            <person name="Antranikian G."/>
            <person name="Liebl W."/>
        </authorList>
    </citation>
    <scope>NUCLEOTIDE SEQUENCE [LARGE SCALE GENOMIC DNA]</scope>
    <source>
        <strain evidence="4">ATCC 700027 / DSM 9790 / JCM 10055 / NBRC 100828</strain>
    </source>
</reference>
<feature type="transmembrane region" description="Helical" evidence="2">
    <location>
        <begin position="35"/>
        <end position="53"/>
    </location>
</feature>
<dbReference type="InParanoid" id="Q6L259"/>
<keyword evidence="2" id="KW-1133">Transmembrane helix</keyword>
<sequence>MSNVKYYVFFLKHWYLVSVPFIAISVYVFFFIKKYWFISIAFLGLGLYLSYYYRSEYNELMEYHRKMQAQRINNIKNENQMPDNASKFNNTSENKNQEPSGIPAINNTSELNTQEVIDNNIKENKTKIPDDIDISDKTKTTITISNSLKKYLDKNKYKNETFNDELIRLLFNK</sequence>
<evidence type="ECO:0000313" key="3">
    <source>
        <dbReference type="EMBL" id="AAT42943.1"/>
    </source>
</evidence>
<dbReference type="RefSeq" id="WP_011177159.1">
    <property type="nucleotide sequence ID" value="NC_005877.1"/>
</dbReference>
<gene>
    <name evidence="3" type="ordered locus">PTO0358</name>
</gene>
<evidence type="ECO:0000256" key="1">
    <source>
        <dbReference type="SAM" id="MobiDB-lite"/>
    </source>
</evidence>
<keyword evidence="2" id="KW-0472">Membrane</keyword>
<accession>Q6L259</accession>
<name>Q6L259_PICTO</name>
<dbReference type="Proteomes" id="UP000000438">
    <property type="component" value="Chromosome"/>
</dbReference>
<evidence type="ECO:0000313" key="4">
    <source>
        <dbReference type="Proteomes" id="UP000000438"/>
    </source>
</evidence>
<proteinExistence type="predicted"/>